<evidence type="ECO:0000259" key="3">
    <source>
        <dbReference type="Pfam" id="PF09992"/>
    </source>
</evidence>
<dbReference type="PANTHER" id="PTHR40446:SF2">
    <property type="entry name" value="N-ACETYLGLUCOSAMINE-1-PHOSPHODIESTER ALPHA-N-ACETYLGLUCOSAMINIDASE"/>
    <property type="match status" value="1"/>
</dbReference>
<accession>A0ABN2GW32</accession>
<dbReference type="EMBL" id="BAAANF010000007">
    <property type="protein sequence ID" value="GAA1677749.1"/>
    <property type="molecule type" value="Genomic_DNA"/>
</dbReference>
<sequence>MPAQLLKRGLVVAALLSITVVPAAAAPGADPGSSGYQTDPASPGYRNTPGKAGDPQPSAPRADGSLPIGDADLTETRTDSALAPGVTLTKIVRGTTPADPDEIETTPRGPWVVNVVTIDPALAQGRVATTYGPDLARTEKTSQLVKSAGAVVGTNGSFFTFTANPTYPGDPVGLALSDGQLISEPTTSISEMSLLIDANSNQLSVQKVSWTGQIKNRDTAATLPLEFVNHPPVIPAACADIVDQTTCTAAGDVVLFTPHFATKTPSGHGVEIVFDRLGCVVRTSTTRGSTITVSQFALQATGKDTNALLALTANGGCVDRSHLLTNDQGTPITLHRGLYGVVGRYRLTQGGEIVVPPGGGSFFARNPRTIAGTTADGKLMLATIDGRQTTSVGTTMAETGAVADALGMTESVNLDGGGSTAMARTDGTLINHPSGTNGAERYVGDAVVYYPTR</sequence>
<keyword evidence="5" id="KW-1185">Reference proteome</keyword>
<feature type="region of interest" description="Disordered" evidence="1">
    <location>
        <begin position="26"/>
        <end position="80"/>
    </location>
</feature>
<evidence type="ECO:0000313" key="5">
    <source>
        <dbReference type="Proteomes" id="UP001500280"/>
    </source>
</evidence>
<dbReference type="PANTHER" id="PTHR40446">
    <property type="entry name" value="N-ACETYLGLUCOSAMINE-1-PHOSPHODIESTER ALPHA-N-ACETYLGLUCOSAMINIDASE"/>
    <property type="match status" value="1"/>
</dbReference>
<reference evidence="4 5" key="1">
    <citation type="journal article" date="2019" name="Int. J. Syst. Evol. Microbiol.">
        <title>The Global Catalogue of Microorganisms (GCM) 10K type strain sequencing project: providing services to taxonomists for standard genome sequencing and annotation.</title>
        <authorList>
            <consortium name="The Broad Institute Genomics Platform"/>
            <consortium name="The Broad Institute Genome Sequencing Center for Infectious Disease"/>
            <person name="Wu L."/>
            <person name="Ma J."/>
        </authorList>
    </citation>
    <scope>NUCLEOTIDE SEQUENCE [LARGE SCALE GENOMIC DNA]</scope>
    <source>
        <strain evidence="4 5">JCM 14307</strain>
    </source>
</reference>
<dbReference type="Pfam" id="PF09992">
    <property type="entry name" value="NAGPA"/>
    <property type="match status" value="1"/>
</dbReference>
<evidence type="ECO:0000313" key="4">
    <source>
        <dbReference type="EMBL" id="GAA1677749.1"/>
    </source>
</evidence>
<feature type="domain" description="Phosphodiester glycosidase" evidence="3">
    <location>
        <begin position="280"/>
        <end position="448"/>
    </location>
</feature>
<gene>
    <name evidence="4" type="ORF">GCM10009745_21520</name>
</gene>
<keyword evidence="2" id="KW-0732">Signal</keyword>
<protein>
    <recommendedName>
        <fullName evidence="3">Phosphodiester glycosidase domain-containing protein</fullName>
    </recommendedName>
</protein>
<comment type="caution">
    <text evidence="4">The sequence shown here is derived from an EMBL/GenBank/DDBJ whole genome shotgun (WGS) entry which is preliminary data.</text>
</comment>
<feature type="signal peptide" evidence="2">
    <location>
        <begin position="1"/>
        <end position="25"/>
    </location>
</feature>
<dbReference type="InterPro" id="IPR018711">
    <property type="entry name" value="NAGPA"/>
</dbReference>
<feature type="compositionally biased region" description="Low complexity" evidence="1">
    <location>
        <begin position="26"/>
        <end position="35"/>
    </location>
</feature>
<dbReference type="RefSeq" id="WP_344149005.1">
    <property type="nucleotide sequence ID" value="NZ_BAAANF010000007.1"/>
</dbReference>
<evidence type="ECO:0000256" key="2">
    <source>
        <dbReference type="SAM" id="SignalP"/>
    </source>
</evidence>
<proteinExistence type="predicted"/>
<name>A0ABN2GW32_9ACTN</name>
<dbReference type="Proteomes" id="UP001500280">
    <property type="component" value="Unassembled WGS sequence"/>
</dbReference>
<evidence type="ECO:0000256" key="1">
    <source>
        <dbReference type="SAM" id="MobiDB-lite"/>
    </source>
</evidence>
<organism evidence="4 5">
    <name type="scientific">Kribbella yunnanensis</name>
    <dbReference type="NCBI Taxonomy" id="190194"/>
    <lineage>
        <taxon>Bacteria</taxon>
        <taxon>Bacillati</taxon>
        <taxon>Actinomycetota</taxon>
        <taxon>Actinomycetes</taxon>
        <taxon>Propionibacteriales</taxon>
        <taxon>Kribbellaceae</taxon>
        <taxon>Kribbella</taxon>
    </lineage>
</organism>
<feature type="chain" id="PRO_5046964327" description="Phosphodiester glycosidase domain-containing protein" evidence="2">
    <location>
        <begin position="26"/>
        <end position="453"/>
    </location>
</feature>